<dbReference type="GeneID" id="63747950"/>
<dbReference type="VEuPathDB" id="FungiDB:ASPWEDRAFT_185815"/>
<evidence type="ECO:0000256" key="2">
    <source>
        <dbReference type="ARBA" id="ARBA00022723"/>
    </source>
</evidence>
<keyword evidence="10" id="KW-1185">Reference proteome</keyword>
<dbReference type="SMART" id="SM00906">
    <property type="entry name" value="Fungal_trans"/>
    <property type="match status" value="1"/>
</dbReference>
<evidence type="ECO:0000256" key="3">
    <source>
        <dbReference type="ARBA" id="ARBA00023015"/>
    </source>
</evidence>
<dbReference type="GO" id="GO:0005634">
    <property type="term" value="C:nucleus"/>
    <property type="evidence" value="ECO:0007669"/>
    <property type="project" value="UniProtKB-SubCell"/>
</dbReference>
<feature type="compositionally biased region" description="Basic and acidic residues" evidence="7">
    <location>
        <begin position="64"/>
        <end position="73"/>
    </location>
</feature>
<dbReference type="OrthoDB" id="4898680at2759"/>
<dbReference type="GO" id="GO:0008270">
    <property type="term" value="F:zinc ion binding"/>
    <property type="evidence" value="ECO:0007669"/>
    <property type="project" value="InterPro"/>
</dbReference>
<gene>
    <name evidence="9" type="ORF">ASPWEDRAFT_185815</name>
</gene>
<dbReference type="InterPro" id="IPR007219">
    <property type="entry name" value="XnlR_reg_dom"/>
</dbReference>
<evidence type="ECO:0000259" key="8">
    <source>
        <dbReference type="PROSITE" id="PS50048"/>
    </source>
</evidence>
<dbReference type="STRING" id="1073089.A0A1L9REZ0"/>
<dbReference type="Pfam" id="PF04082">
    <property type="entry name" value="Fungal_trans"/>
    <property type="match status" value="1"/>
</dbReference>
<keyword evidence="4" id="KW-0238">DNA-binding</keyword>
<evidence type="ECO:0000256" key="4">
    <source>
        <dbReference type="ARBA" id="ARBA00023125"/>
    </source>
</evidence>
<dbReference type="InterPro" id="IPR001138">
    <property type="entry name" value="Zn2Cys6_DnaBD"/>
</dbReference>
<dbReference type="InterPro" id="IPR036864">
    <property type="entry name" value="Zn2-C6_fun-type_DNA-bd_sf"/>
</dbReference>
<dbReference type="PANTHER" id="PTHR31001:SF40">
    <property type="entry name" value="ZN(II)2CYS6 TRANSCRIPTION FACTOR (EUROFUNG)"/>
    <property type="match status" value="1"/>
</dbReference>
<dbReference type="Pfam" id="PF00172">
    <property type="entry name" value="Zn_clus"/>
    <property type="match status" value="1"/>
</dbReference>
<evidence type="ECO:0000313" key="9">
    <source>
        <dbReference type="EMBL" id="OJJ33437.1"/>
    </source>
</evidence>
<proteinExistence type="predicted"/>
<dbReference type="GO" id="GO:0006351">
    <property type="term" value="P:DNA-templated transcription"/>
    <property type="evidence" value="ECO:0007669"/>
    <property type="project" value="InterPro"/>
</dbReference>
<dbReference type="SUPFAM" id="SSF57701">
    <property type="entry name" value="Zn2/Cys6 DNA-binding domain"/>
    <property type="match status" value="1"/>
</dbReference>
<dbReference type="PROSITE" id="PS00463">
    <property type="entry name" value="ZN2_CY6_FUNGAL_1"/>
    <property type="match status" value="1"/>
</dbReference>
<keyword evidence="6" id="KW-0539">Nucleus</keyword>
<evidence type="ECO:0000313" key="10">
    <source>
        <dbReference type="Proteomes" id="UP000184383"/>
    </source>
</evidence>
<dbReference type="InterPro" id="IPR050613">
    <property type="entry name" value="Sec_Metabolite_Reg"/>
</dbReference>
<keyword evidence="2" id="KW-0479">Metal-binding</keyword>
<dbReference type="CDD" id="cd12148">
    <property type="entry name" value="fungal_TF_MHR"/>
    <property type="match status" value="1"/>
</dbReference>
<dbReference type="RefSeq" id="XP_040687114.1">
    <property type="nucleotide sequence ID" value="XM_040832102.1"/>
</dbReference>
<dbReference type="GO" id="GO:0003677">
    <property type="term" value="F:DNA binding"/>
    <property type="evidence" value="ECO:0007669"/>
    <property type="project" value="UniProtKB-KW"/>
</dbReference>
<organism evidence="9 10">
    <name type="scientific">Aspergillus wentii DTO 134E9</name>
    <dbReference type="NCBI Taxonomy" id="1073089"/>
    <lineage>
        <taxon>Eukaryota</taxon>
        <taxon>Fungi</taxon>
        <taxon>Dikarya</taxon>
        <taxon>Ascomycota</taxon>
        <taxon>Pezizomycotina</taxon>
        <taxon>Eurotiomycetes</taxon>
        <taxon>Eurotiomycetidae</taxon>
        <taxon>Eurotiales</taxon>
        <taxon>Aspergillaceae</taxon>
        <taxon>Aspergillus</taxon>
        <taxon>Aspergillus subgen. Cremei</taxon>
    </lineage>
</organism>
<dbReference type="PANTHER" id="PTHR31001">
    <property type="entry name" value="UNCHARACTERIZED TRANSCRIPTIONAL REGULATORY PROTEIN"/>
    <property type="match status" value="1"/>
</dbReference>
<keyword evidence="3" id="KW-0805">Transcription regulation</keyword>
<dbReference type="SMART" id="SM00066">
    <property type="entry name" value="GAL4"/>
    <property type="match status" value="1"/>
</dbReference>
<dbReference type="PROSITE" id="PS50048">
    <property type="entry name" value="ZN2_CY6_FUNGAL_2"/>
    <property type="match status" value="1"/>
</dbReference>
<dbReference type="GO" id="GO:0000981">
    <property type="term" value="F:DNA-binding transcription factor activity, RNA polymerase II-specific"/>
    <property type="evidence" value="ECO:0007669"/>
    <property type="project" value="InterPro"/>
</dbReference>
<evidence type="ECO:0000256" key="6">
    <source>
        <dbReference type="ARBA" id="ARBA00023242"/>
    </source>
</evidence>
<comment type="subcellular location">
    <subcellularLocation>
        <location evidence="1">Nucleus</location>
    </subcellularLocation>
</comment>
<dbReference type="EMBL" id="KV878214">
    <property type="protein sequence ID" value="OJJ33437.1"/>
    <property type="molecule type" value="Genomic_DNA"/>
</dbReference>
<reference evidence="10" key="1">
    <citation type="journal article" date="2017" name="Genome Biol.">
        <title>Comparative genomics reveals high biological diversity and specific adaptations in the industrially and medically important fungal genus Aspergillus.</title>
        <authorList>
            <person name="de Vries R.P."/>
            <person name="Riley R."/>
            <person name="Wiebenga A."/>
            <person name="Aguilar-Osorio G."/>
            <person name="Amillis S."/>
            <person name="Uchima C.A."/>
            <person name="Anderluh G."/>
            <person name="Asadollahi M."/>
            <person name="Askin M."/>
            <person name="Barry K."/>
            <person name="Battaglia E."/>
            <person name="Bayram O."/>
            <person name="Benocci T."/>
            <person name="Braus-Stromeyer S.A."/>
            <person name="Caldana C."/>
            <person name="Canovas D."/>
            <person name="Cerqueira G.C."/>
            <person name="Chen F."/>
            <person name="Chen W."/>
            <person name="Choi C."/>
            <person name="Clum A."/>
            <person name="Dos Santos R.A."/>
            <person name="Damasio A.R."/>
            <person name="Diallinas G."/>
            <person name="Emri T."/>
            <person name="Fekete E."/>
            <person name="Flipphi M."/>
            <person name="Freyberg S."/>
            <person name="Gallo A."/>
            <person name="Gournas C."/>
            <person name="Habgood R."/>
            <person name="Hainaut M."/>
            <person name="Harispe M.L."/>
            <person name="Henrissat B."/>
            <person name="Hilden K.S."/>
            <person name="Hope R."/>
            <person name="Hossain A."/>
            <person name="Karabika E."/>
            <person name="Karaffa L."/>
            <person name="Karanyi Z."/>
            <person name="Krasevec N."/>
            <person name="Kuo A."/>
            <person name="Kusch H."/>
            <person name="LaButti K."/>
            <person name="Lagendijk E.L."/>
            <person name="Lapidus A."/>
            <person name="Levasseur A."/>
            <person name="Lindquist E."/>
            <person name="Lipzen A."/>
            <person name="Logrieco A.F."/>
            <person name="MacCabe A."/>
            <person name="Maekelae M.R."/>
            <person name="Malavazi I."/>
            <person name="Melin P."/>
            <person name="Meyer V."/>
            <person name="Mielnichuk N."/>
            <person name="Miskei M."/>
            <person name="Molnar A.P."/>
            <person name="Mule G."/>
            <person name="Ngan C.Y."/>
            <person name="Orejas M."/>
            <person name="Orosz E."/>
            <person name="Ouedraogo J.P."/>
            <person name="Overkamp K.M."/>
            <person name="Park H.-S."/>
            <person name="Perrone G."/>
            <person name="Piumi F."/>
            <person name="Punt P.J."/>
            <person name="Ram A.F."/>
            <person name="Ramon A."/>
            <person name="Rauscher S."/>
            <person name="Record E."/>
            <person name="Riano-Pachon D.M."/>
            <person name="Robert V."/>
            <person name="Roehrig J."/>
            <person name="Ruller R."/>
            <person name="Salamov A."/>
            <person name="Salih N.S."/>
            <person name="Samson R.A."/>
            <person name="Sandor E."/>
            <person name="Sanguinetti M."/>
            <person name="Schuetze T."/>
            <person name="Sepcic K."/>
            <person name="Shelest E."/>
            <person name="Sherlock G."/>
            <person name="Sophianopoulou V."/>
            <person name="Squina F.M."/>
            <person name="Sun H."/>
            <person name="Susca A."/>
            <person name="Todd R.B."/>
            <person name="Tsang A."/>
            <person name="Unkles S.E."/>
            <person name="van de Wiele N."/>
            <person name="van Rossen-Uffink D."/>
            <person name="Oliveira J.V."/>
            <person name="Vesth T.C."/>
            <person name="Visser J."/>
            <person name="Yu J.-H."/>
            <person name="Zhou M."/>
            <person name="Andersen M.R."/>
            <person name="Archer D.B."/>
            <person name="Baker S.E."/>
            <person name="Benoit I."/>
            <person name="Brakhage A.A."/>
            <person name="Braus G.H."/>
            <person name="Fischer R."/>
            <person name="Frisvad J.C."/>
            <person name="Goldman G.H."/>
            <person name="Houbraken J."/>
            <person name="Oakley B."/>
            <person name="Pocsi I."/>
            <person name="Scazzocchio C."/>
            <person name="Seiboth B."/>
            <person name="vanKuyk P.A."/>
            <person name="Wortman J."/>
            <person name="Dyer P.S."/>
            <person name="Grigoriev I.V."/>
        </authorList>
    </citation>
    <scope>NUCLEOTIDE SEQUENCE [LARGE SCALE GENOMIC DNA]</scope>
    <source>
        <strain evidence="10">DTO 134E9</strain>
    </source>
</reference>
<dbReference type="CDD" id="cd00067">
    <property type="entry name" value="GAL4"/>
    <property type="match status" value="1"/>
</dbReference>
<feature type="domain" description="Zn(2)-C6 fungal-type" evidence="8">
    <location>
        <begin position="10"/>
        <end position="42"/>
    </location>
</feature>
<keyword evidence="5" id="KW-0804">Transcription</keyword>
<sequence>MRRRNGKAVSCEPCRISKIRCDHATPICEKCKLRGFDAKCYYHPAPLTRQKRKEKESVTGNRNNTEESDKERTTAGYLGSTSFTSVFSTDSNRDIAHAALFPSTRNLLNGNNPSIEQSLVQLVCSSISLCEELIRGYYSRSYFTVIPYPLIFETVSRARQYLQDSQSDENHAAIAAKITQNSKKPFQISPQTTLDEFYNLFTGHSLRWEFIGVIFSLGGFGALINPSHMISINGDRTKAHAFAAEMHTASSACLEICERQPSMNDIIIWLRSSHMILATDLMGDINHPCYRLFGGLVFDCFAMGLHSQTRFESELPFFLSETRKRIFAAISRRDKNLATALGRPPLIHRNYCDIVPPLDLDDEDVLLSGSELTAALSKLDDEGWSKRSIEDRKFWPATVIRMRYQTSVFREEVQVINNRHTTWTSIPPFFHYTPTLWTQLDPTATMVSLTIHLEYLQSVFQLHRISQSRTHTDTPDLLVTCTQMLSAVLDLTKQLEYRDQIRERYSWIFLVYGFPSAGVLVNELRACTFSNRPLPGISRAEVIRNLSVLVGWFENASVPGRGEYQACVEASKVVGGLLDEILEFEPTELGNWDNSDVSVPMNSVSFDELETSELFLGLLDGLDWDIALPGWDLGLDSTF</sequence>
<dbReference type="AlphaFoldDB" id="A0A1L9REZ0"/>
<name>A0A1L9REZ0_ASPWE</name>
<feature type="region of interest" description="Disordered" evidence="7">
    <location>
        <begin position="51"/>
        <end position="74"/>
    </location>
</feature>
<evidence type="ECO:0000256" key="7">
    <source>
        <dbReference type="SAM" id="MobiDB-lite"/>
    </source>
</evidence>
<accession>A0A1L9REZ0</accession>
<protein>
    <recommendedName>
        <fullName evidence="8">Zn(2)-C6 fungal-type domain-containing protein</fullName>
    </recommendedName>
</protein>
<dbReference type="Gene3D" id="4.10.240.10">
    <property type="entry name" value="Zn(2)-C6 fungal-type DNA-binding domain"/>
    <property type="match status" value="1"/>
</dbReference>
<evidence type="ECO:0000256" key="5">
    <source>
        <dbReference type="ARBA" id="ARBA00023163"/>
    </source>
</evidence>
<evidence type="ECO:0000256" key="1">
    <source>
        <dbReference type="ARBA" id="ARBA00004123"/>
    </source>
</evidence>
<dbReference type="Proteomes" id="UP000184383">
    <property type="component" value="Unassembled WGS sequence"/>
</dbReference>